<dbReference type="InterPro" id="IPR042099">
    <property type="entry name" value="ANL_N_sf"/>
</dbReference>
<proteinExistence type="predicted"/>
<dbReference type="NCBIfam" id="NF004837">
    <property type="entry name" value="PRK06187.1"/>
    <property type="match status" value="1"/>
</dbReference>
<evidence type="ECO:0000259" key="2">
    <source>
        <dbReference type="Pfam" id="PF13193"/>
    </source>
</evidence>
<dbReference type="Gene3D" id="3.40.50.12780">
    <property type="entry name" value="N-terminal domain of ligase-like"/>
    <property type="match status" value="1"/>
</dbReference>
<dbReference type="InterPro" id="IPR000873">
    <property type="entry name" value="AMP-dep_synth/lig_dom"/>
</dbReference>
<dbReference type="PANTHER" id="PTHR43767">
    <property type="entry name" value="LONG-CHAIN-FATTY-ACID--COA LIGASE"/>
    <property type="match status" value="1"/>
</dbReference>
<feature type="domain" description="AMP-binding enzyme C-terminal" evidence="2">
    <location>
        <begin position="412"/>
        <end position="486"/>
    </location>
</feature>
<comment type="caution">
    <text evidence="3">The sequence shown here is derived from an EMBL/GenBank/DDBJ whole genome shotgun (WGS) entry which is preliminary data.</text>
</comment>
<dbReference type="GO" id="GO:0016874">
    <property type="term" value="F:ligase activity"/>
    <property type="evidence" value="ECO:0007669"/>
    <property type="project" value="UniProtKB-KW"/>
</dbReference>
<dbReference type="InterPro" id="IPR050237">
    <property type="entry name" value="ATP-dep_AMP-bd_enzyme"/>
</dbReference>
<dbReference type="Pfam" id="PF13193">
    <property type="entry name" value="AMP-binding_C"/>
    <property type="match status" value="1"/>
</dbReference>
<organism evidence="3 4">
    <name type="scientific">Pseudonocardia adelaidensis</name>
    <dbReference type="NCBI Taxonomy" id="648754"/>
    <lineage>
        <taxon>Bacteria</taxon>
        <taxon>Bacillati</taxon>
        <taxon>Actinomycetota</taxon>
        <taxon>Actinomycetes</taxon>
        <taxon>Pseudonocardiales</taxon>
        <taxon>Pseudonocardiaceae</taxon>
        <taxon>Pseudonocardia</taxon>
    </lineage>
</organism>
<dbReference type="EMBL" id="BAABJO010000014">
    <property type="protein sequence ID" value="GAA5125981.1"/>
    <property type="molecule type" value="Genomic_DNA"/>
</dbReference>
<feature type="domain" description="AMP-dependent synthetase/ligase" evidence="1">
    <location>
        <begin position="10"/>
        <end position="361"/>
    </location>
</feature>
<evidence type="ECO:0000313" key="3">
    <source>
        <dbReference type="EMBL" id="GAA5125981.1"/>
    </source>
</evidence>
<protein>
    <submittedName>
        <fullName evidence="3">Long-chain fatty acid--CoA ligase</fullName>
    </submittedName>
</protein>
<evidence type="ECO:0000313" key="4">
    <source>
        <dbReference type="Proteomes" id="UP001500804"/>
    </source>
</evidence>
<accession>A0ABP9NLU7</accession>
<dbReference type="RefSeq" id="WP_345606824.1">
    <property type="nucleotide sequence ID" value="NZ_BAABJO010000014.1"/>
</dbReference>
<reference evidence="4" key="1">
    <citation type="journal article" date="2019" name="Int. J. Syst. Evol. Microbiol.">
        <title>The Global Catalogue of Microorganisms (GCM) 10K type strain sequencing project: providing services to taxonomists for standard genome sequencing and annotation.</title>
        <authorList>
            <consortium name="The Broad Institute Genomics Platform"/>
            <consortium name="The Broad Institute Genome Sequencing Center for Infectious Disease"/>
            <person name="Wu L."/>
            <person name="Ma J."/>
        </authorList>
    </citation>
    <scope>NUCLEOTIDE SEQUENCE [LARGE SCALE GENOMIC DNA]</scope>
    <source>
        <strain evidence="4">JCM 18302</strain>
    </source>
</reference>
<gene>
    <name evidence="3" type="ORF">GCM10023320_41160</name>
</gene>
<keyword evidence="4" id="KW-1185">Reference proteome</keyword>
<name>A0ABP9NLU7_9PSEU</name>
<dbReference type="PANTHER" id="PTHR43767:SF1">
    <property type="entry name" value="NONRIBOSOMAL PEPTIDE SYNTHASE PES1 (EUROFUNG)-RELATED"/>
    <property type="match status" value="1"/>
</dbReference>
<dbReference type="InterPro" id="IPR025110">
    <property type="entry name" value="AMP-bd_C"/>
</dbReference>
<dbReference type="Pfam" id="PF00501">
    <property type="entry name" value="AMP-binding"/>
    <property type="match status" value="1"/>
</dbReference>
<dbReference type="Gene3D" id="3.30.300.30">
    <property type="match status" value="1"/>
</dbReference>
<dbReference type="InterPro" id="IPR045851">
    <property type="entry name" value="AMP-bd_C_sf"/>
</dbReference>
<keyword evidence="3" id="KW-0436">Ligase</keyword>
<dbReference type="SUPFAM" id="SSF56801">
    <property type="entry name" value="Acetyl-CoA synthetase-like"/>
    <property type="match status" value="1"/>
</dbReference>
<dbReference type="Proteomes" id="UP001500804">
    <property type="component" value="Unassembled WGS sequence"/>
</dbReference>
<sequence length="499" mass="54202">MSKLIANLRRWSIEQPDAVALRYQGGTWTWQQLHDRVCRLARALADRGVVAGTRVAFLDKNHPAAIELVLAAAWLGAVTVPVNYRLAPAEIAYILDDSGTAVVIAGERYADEIEAGDTGVQVIRLGDAYEVLLRQTPPFGDPGIGADCFLQIYTSGTTGFPKGVELTHRNLEAHTEALGTRIGFTHESVNMAPMPLYHVGGLAWALIAVYRGTPLVLARDVVPAELVDLIERFRVTHAFVVPRVLADMLEVPRLGHRDLSSLRALTYGAAPMPLPLLRRTLDSIPAGFFQVYGATEISGAATALIDEDHQHPREAGHLSSAGRPLPGVEIAIADPDTGSFLSRGQVGEVLLRSSQVMRGYWKRPEATAEVLLPGGWLRTGDLGRLDEHGYLFVVDRVKDMIISGGENIYPAELERVLGEHPGVADVAVVGVPDEKWGETPKAFVVPGAVPPSCDDLLNYCRTRLASYKLPRSLVFVPELSRNGAGKVLKQTLRQHRGTG</sequence>
<evidence type="ECO:0000259" key="1">
    <source>
        <dbReference type="Pfam" id="PF00501"/>
    </source>
</evidence>